<feature type="region of interest" description="Disordered" evidence="1">
    <location>
        <begin position="1"/>
        <end position="59"/>
    </location>
</feature>
<feature type="compositionally biased region" description="Low complexity" evidence="1">
    <location>
        <begin position="100"/>
        <end position="112"/>
    </location>
</feature>
<accession>A0A316VT73</accession>
<reference evidence="2 3" key="1">
    <citation type="journal article" date="2018" name="Mol. Biol. Evol.">
        <title>Broad Genomic Sampling Reveals a Smut Pathogenic Ancestry of the Fungal Clade Ustilaginomycotina.</title>
        <authorList>
            <person name="Kijpornyongpan T."/>
            <person name="Mondo S.J."/>
            <person name="Barry K."/>
            <person name="Sandor L."/>
            <person name="Lee J."/>
            <person name="Lipzen A."/>
            <person name="Pangilinan J."/>
            <person name="LaButti K."/>
            <person name="Hainaut M."/>
            <person name="Henrissat B."/>
            <person name="Grigoriev I.V."/>
            <person name="Spatafora J.W."/>
            <person name="Aime M.C."/>
        </authorList>
    </citation>
    <scope>NUCLEOTIDE SEQUENCE [LARGE SCALE GENOMIC DNA]</scope>
    <source>
        <strain evidence="2 3">MCA 4658</strain>
    </source>
</reference>
<dbReference type="RefSeq" id="XP_025365875.1">
    <property type="nucleotide sequence ID" value="XM_025516607.1"/>
</dbReference>
<protein>
    <submittedName>
        <fullName evidence="2">Uncharacterized protein</fullName>
    </submittedName>
</protein>
<feature type="compositionally biased region" description="Basic and acidic residues" evidence="1">
    <location>
        <begin position="30"/>
        <end position="48"/>
    </location>
</feature>
<gene>
    <name evidence="2" type="ORF">IE81DRAFT_350811</name>
</gene>
<evidence type="ECO:0000256" key="1">
    <source>
        <dbReference type="SAM" id="MobiDB-lite"/>
    </source>
</evidence>
<evidence type="ECO:0000313" key="3">
    <source>
        <dbReference type="Proteomes" id="UP000245783"/>
    </source>
</evidence>
<dbReference type="AlphaFoldDB" id="A0A316VT73"/>
<feature type="region of interest" description="Disordered" evidence="1">
    <location>
        <begin position="86"/>
        <end position="124"/>
    </location>
</feature>
<dbReference type="Proteomes" id="UP000245783">
    <property type="component" value="Unassembled WGS sequence"/>
</dbReference>
<organism evidence="2 3">
    <name type="scientific">Ceraceosorus guamensis</name>
    <dbReference type="NCBI Taxonomy" id="1522189"/>
    <lineage>
        <taxon>Eukaryota</taxon>
        <taxon>Fungi</taxon>
        <taxon>Dikarya</taxon>
        <taxon>Basidiomycota</taxon>
        <taxon>Ustilaginomycotina</taxon>
        <taxon>Exobasidiomycetes</taxon>
        <taxon>Ceraceosorales</taxon>
        <taxon>Ceraceosoraceae</taxon>
        <taxon>Ceraceosorus</taxon>
    </lineage>
</organism>
<proteinExistence type="predicted"/>
<dbReference type="InParanoid" id="A0A316VT73"/>
<evidence type="ECO:0000313" key="2">
    <source>
        <dbReference type="EMBL" id="PWN38715.1"/>
    </source>
</evidence>
<dbReference type="GeneID" id="37038477"/>
<name>A0A316VT73_9BASI</name>
<dbReference type="EMBL" id="KZ819553">
    <property type="protein sequence ID" value="PWN38715.1"/>
    <property type="molecule type" value="Genomic_DNA"/>
</dbReference>
<sequence>MSSSALTSARAHAQADARPMPIQPAPGSLPEREQEREREREREAEHADAPASATAHLTPLESALHHQLFARRQHLSSRARYLSFWSAQTSPEEEIRTSPRKSNPTTSTSSSTPKRRRETREKFGRDIVDEEFLRGAIEERVRRVERLGRVLNVRRDVLNG</sequence>
<keyword evidence="3" id="KW-1185">Reference proteome</keyword>